<keyword evidence="10" id="KW-0408">Iron</keyword>
<dbReference type="EMBL" id="MLQR01000043">
    <property type="protein sequence ID" value="OIJ11208.1"/>
    <property type="molecule type" value="Genomic_DNA"/>
</dbReference>
<sequence length="339" mass="37399">MDLNIIWFILLGVLIVGYAILDGFDLGIGTLFYTLGKTKEEKKTLINSIGPVWDGNEVWLLTAGGALFAAFPFVYATVFSGFYLAMLLVLFGLIFRAIAVEYYFKTEDDPKMQSLMGKLFFTGSTLPALLFGVAMGNIVVGIPMDSMQNYSGNFFHLLNPYSLLLGIVGLVGFLLQGSSYTILKTEGVIQQRAIRLTKLFSILIIVLWIVGTLTAQIYAPHMYTNYFNQPVLFLIPVATVTCLIAIPILLKLGHYGKLFIATSLVIATKIATLAGGMFPNLVFSSNVAPNLTIYNASSTELTLKVMFIIALIGMPLVLLYTIYVYYVFRGKATSERHGY</sequence>
<keyword evidence="11 12" id="KW-0472">Membrane</keyword>
<comment type="similarity">
    <text evidence="2">Belongs to the cytochrome ubiquinol oxidase subunit 2 family.</text>
</comment>
<reference evidence="13 14" key="1">
    <citation type="submission" date="2016-10" db="EMBL/GenBank/DDBJ databases">
        <title>Draft genome sequences of four alkaliphilic bacteria belonging to the Anaerobacillus genus.</title>
        <authorList>
            <person name="Bassil N.M."/>
            <person name="Lloyd J.R."/>
        </authorList>
    </citation>
    <scope>NUCLEOTIDE SEQUENCE [LARGE SCALE GENOMIC DNA]</scope>
    <source>
        <strain evidence="13 14">DSM 18345</strain>
    </source>
</reference>
<dbReference type="GO" id="GO:0016682">
    <property type="term" value="F:oxidoreductase activity, acting on diphenols and related substances as donors, oxygen as acceptor"/>
    <property type="evidence" value="ECO:0007669"/>
    <property type="project" value="TreeGrafter"/>
</dbReference>
<dbReference type="NCBIfam" id="TIGR00203">
    <property type="entry name" value="cydB"/>
    <property type="match status" value="1"/>
</dbReference>
<organism evidence="13 14">
    <name type="scientific">Anaerobacillus alkalilacustris</name>
    <dbReference type="NCBI Taxonomy" id="393763"/>
    <lineage>
        <taxon>Bacteria</taxon>
        <taxon>Bacillati</taxon>
        <taxon>Bacillota</taxon>
        <taxon>Bacilli</taxon>
        <taxon>Bacillales</taxon>
        <taxon>Bacillaceae</taxon>
        <taxon>Anaerobacillus</taxon>
    </lineage>
</organism>
<feature type="transmembrane region" description="Helical" evidence="12">
    <location>
        <begin position="6"/>
        <end position="35"/>
    </location>
</feature>
<evidence type="ECO:0000256" key="8">
    <source>
        <dbReference type="ARBA" id="ARBA00022982"/>
    </source>
</evidence>
<evidence type="ECO:0000256" key="9">
    <source>
        <dbReference type="ARBA" id="ARBA00022989"/>
    </source>
</evidence>
<feature type="transmembrane region" description="Helical" evidence="12">
    <location>
        <begin position="119"/>
        <end position="142"/>
    </location>
</feature>
<evidence type="ECO:0000256" key="1">
    <source>
        <dbReference type="ARBA" id="ARBA00004651"/>
    </source>
</evidence>
<dbReference type="RefSeq" id="WP_071310672.1">
    <property type="nucleotide sequence ID" value="NZ_MLQR01000043.1"/>
</dbReference>
<protein>
    <submittedName>
        <fullName evidence="13">Cytochrome d ubiquinol oxidase subunit II</fullName>
    </submittedName>
</protein>
<feature type="transmembrane region" description="Helical" evidence="12">
    <location>
        <begin position="81"/>
        <end position="99"/>
    </location>
</feature>
<dbReference type="PANTHER" id="PTHR43141">
    <property type="entry name" value="CYTOCHROME BD2 SUBUNIT II"/>
    <property type="match status" value="1"/>
</dbReference>
<keyword evidence="6 12" id="KW-0812">Transmembrane</keyword>
<evidence type="ECO:0000313" key="13">
    <source>
        <dbReference type="EMBL" id="OIJ11208.1"/>
    </source>
</evidence>
<dbReference type="PIRSF" id="PIRSF000267">
    <property type="entry name" value="Cyt_oxidse_sub2"/>
    <property type="match status" value="1"/>
</dbReference>
<evidence type="ECO:0000256" key="4">
    <source>
        <dbReference type="ARBA" id="ARBA00022475"/>
    </source>
</evidence>
<feature type="transmembrane region" description="Helical" evidence="12">
    <location>
        <begin position="154"/>
        <end position="175"/>
    </location>
</feature>
<evidence type="ECO:0000256" key="6">
    <source>
        <dbReference type="ARBA" id="ARBA00022692"/>
    </source>
</evidence>
<dbReference type="GO" id="GO:0046872">
    <property type="term" value="F:metal ion binding"/>
    <property type="evidence" value="ECO:0007669"/>
    <property type="project" value="UniProtKB-KW"/>
</dbReference>
<keyword evidence="9 12" id="KW-1133">Transmembrane helix</keyword>
<evidence type="ECO:0000313" key="14">
    <source>
        <dbReference type="Proteomes" id="UP000179524"/>
    </source>
</evidence>
<dbReference type="Proteomes" id="UP000179524">
    <property type="component" value="Unassembled WGS sequence"/>
</dbReference>
<evidence type="ECO:0000256" key="3">
    <source>
        <dbReference type="ARBA" id="ARBA00022448"/>
    </source>
</evidence>
<keyword evidence="3" id="KW-0813">Transport</keyword>
<feature type="transmembrane region" description="Helical" evidence="12">
    <location>
        <begin position="303"/>
        <end position="328"/>
    </location>
</feature>
<evidence type="ECO:0000256" key="11">
    <source>
        <dbReference type="ARBA" id="ARBA00023136"/>
    </source>
</evidence>
<evidence type="ECO:0000256" key="2">
    <source>
        <dbReference type="ARBA" id="ARBA00007543"/>
    </source>
</evidence>
<evidence type="ECO:0000256" key="12">
    <source>
        <dbReference type="SAM" id="Phobius"/>
    </source>
</evidence>
<dbReference type="Pfam" id="PF02322">
    <property type="entry name" value="Cyt_bd_oxida_II"/>
    <property type="match status" value="1"/>
</dbReference>
<dbReference type="PANTHER" id="PTHR43141:SF5">
    <property type="entry name" value="CYTOCHROME BD-I UBIQUINOL OXIDASE SUBUNIT 2"/>
    <property type="match status" value="1"/>
</dbReference>
<comment type="subcellular location">
    <subcellularLocation>
        <location evidence="1">Cell membrane</location>
        <topology evidence="1">Multi-pass membrane protein</topology>
    </subcellularLocation>
</comment>
<gene>
    <name evidence="13" type="ORF">BKP37_16285</name>
</gene>
<dbReference type="OrthoDB" id="9776710at2"/>
<feature type="transmembrane region" description="Helical" evidence="12">
    <location>
        <begin position="196"/>
        <end position="219"/>
    </location>
</feature>
<keyword evidence="5" id="KW-0349">Heme</keyword>
<evidence type="ECO:0000256" key="5">
    <source>
        <dbReference type="ARBA" id="ARBA00022617"/>
    </source>
</evidence>
<keyword evidence="7" id="KW-0479">Metal-binding</keyword>
<accession>A0A1S2LFC5</accession>
<keyword evidence="4" id="KW-1003">Cell membrane</keyword>
<evidence type="ECO:0000256" key="7">
    <source>
        <dbReference type="ARBA" id="ARBA00022723"/>
    </source>
</evidence>
<dbReference type="GO" id="GO:0005886">
    <property type="term" value="C:plasma membrane"/>
    <property type="evidence" value="ECO:0007669"/>
    <property type="project" value="UniProtKB-SubCell"/>
</dbReference>
<comment type="caution">
    <text evidence="13">The sequence shown here is derived from an EMBL/GenBank/DDBJ whole genome shotgun (WGS) entry which is preliminary data.</text>
</comment>
<proteinExistence type="inferred from homology"/>
<keyword evidence="14" id="KW-1185">Reference proteome</keyword>
<dbReference type="InterPro" id="IPR003317">
    <property type="entry name" value="Cyt-d_oxidase_su2"/>
</dbReference>
<name>A0A1S2LFC5_9BACI</name>
<keyword evidence="8" id="KW-0249">Electron transport</keyword>
<feature type="transmembrane region" description="Helical" evidence="12">
    <location>
        <begin position="259"/>
        <end position="283"/>
    </location>
</feature>
<feature type="transmembrane region" description="Helical" evidence="12">
    <location>
        <begin position="231"/>
        <end position="252"/>
    </location>
</feature>
<dbReference type="AlphaFoldDB" id="A0A1S2LFC5"/>
<dbReference type="GO" id="GO:0019646">
    <property type="term" value="P:aerobic electron transport chain"/>
    <property type="evidence" value="ECO:0007669"/>
    <property type="project" value="TreeGrafter"/>
</dbReference>
<dbReference type="GO" id="GO:0009055">
    <property type="term" value="F:electron transfer activity"/>
    <property type="evidence" value="ECO:0007669"/>
    <property type="project" value="TreeGrafter"/>
</dbReference>
<evidence type="ECO:0000256" key="10">
    <source>
        <dbReference type="ARBA" id="ARBA00023004"/>
    </source>
</evidence>
<dbReference type="GO" id="GO:0070069">
    <property type="term" value="C:cytochrome complex"/>
    <property type="evidence" value="ECO:0007669"/>
    <property type="project" value="TreeGrafter"/>
</dbReference>